<evidence type="ECO:0000256" key="4">
    <source>
        <dbReference type="ARBA" id="ARBA00023136"/>
    </source>
</evidence>
<name>A0AAD4N0C9_9BILA</name>
<dbReference type="AlphaFoldDB" id="A0AAD4N0C9"/>
<dbReference type="GO" id="GO:0004930">
    <property type="term" value="F:G protein-coupled receptor activity"/>
    <property type="evidence" value="ECO:0007669"/>
    <property type="project" value="InterPro"/>
</dbReference>
<feature type="transmembrane region" description="Helical" evidence="6">
    <location>
        <begin position="380"/>
        <end position="401"/>
    </location>
</feature>
<feature type="transmembrane region" description="Helical" evidence="6">
    <location>
        <begin position="40"/>
        <end position="61"/>
    </location>
</feature>
<comment type="caution">
    <text evidence="8">The sequence shown here is derived from an EMBL/GenBank/DDBJ whole genome shotgun (WGS) entry which is preliminary data.</text>
</comment>
<feature type="compositionally biased region" description="Low complexity" evidence="5">
    <location>
        <begin position="80"/>
        <end position="103"/>
    </location>
</feature>
<feature type="region of interest" description="Disordered" evidence="5">
    <location>
        <begin position="80"/>
        <end position="104"/>
    </location>
</feature>
<keyword evidence="4 6" id="KW-0472">Membrane</keyword>
<evidence type="ECO:0000256" key="6">
    <source>
        <dbReference type="SAM" id="Phobius"/>
    </source>
</evidence>
<keyword evidence="9" id="KW-1185">Reference proteome</keyword>
<dbReference type="CDD" id="cd14978">
    <property type="entry name" value="7tmA_FMRFamide_R-like"/>
    <property type="match status" value="1"/>
</dbReference>
<evidence type="ECO:0000313" key="8">
    <source>
        <dbReference type="EMBL" id="KAI1710580.1"/>
    </source>
</evidence>
<feature type="domain" description="G-protein coupled receptors family 1 profile" evidence="7">
    <location>
        <begin position="149"/>
        <end position="437"/>
    </location>
</feature>
<evidence type="ECO:0000259" key="7">
    <source>
        <dbReference type="PROSITE" id="PS50262"/>
    </source>
</evidence>
<feature type="transmembrane region" description="Helical" evidence="6">
    <location>
        <begin position="336"/>
        <end position="359"/>
    </location>
</feature>
<dbReference type="EMBL" id="JAKKPZ010000025">
    <property type="protein sequence ID" value="KAI1710580.1"/>
    <property type="molecule type" value="Genomic_DNA"/>
</dbReference>
<reference evidence="8" key="1">
    <citation type="submission" date="2022-01" db="EMBL/GenBank/DDBJ databases">
        <title>Genome Sequence Resource for Two Populations of Ditylenchus destructor, the Migratory Endoparasitic Phytonematode.</title>
        <authorList>
            <person name="Zhang H."/>
            <person name="Lin R."/>
            <person name="Xie B."/>
        </authorList>
    </citation>
    <scope>NUCLEOTIDE SEQUENCE</scope>
    <source>
        <strain evidence="8">BazhouSP</strain>
    </source>
</reference>
<dbReference type="InterPro" id="IPR000276">
    <property type="entry name" value="GPCR_Rhodpsn"/>
</dbReference>
<comment type="subcellular location">
    <subcellularLocation>
        <location evidence="1">Membrane</location>
    </subcellularLocation>
</comment>
<dbReference type="PANTHER" id="PTHR46641:SF16">
    <property type="entry name" value="G-PROTEIN COUPLED RECEPTORS FAMILY 1 PROFILE DOMAIN-CONTAINING PROTEIN"/>
    <property type="match status" value="1"/>
</dbReference>
<dbReference type="PRINTS" id="PR00237">
    <property type="entry name" value="GPCRRHODOPSN"/>
</dbReference>
<dbReference type="InterPro" id="IPR017452">
    <property type="entry name" value="GPCR_Rhodpsn_7TM"/>
</dbReference>
<feature type="transmembrane region" description="Helical" evidence="6">
    <location>
        <begin position="421"/>
        <end position="440"/>
    </location>
</feature>
<evidence type="ECO:0000256" key="1">
    <source>
        <dbReference type="ARBA" id="ARBA00004370"/>
    </source>
</evidence>
<dbReference type="Pfam" id="PF00001">
    <property type="entry name" value="7tm_1"/>
    <property type="match status" value="1"/>
</dbReference>
<evidence type="ECO:0000256" key="2">
    <source>
        <dbReference type="ARBA" id="ARBA00022692"/>
    </source>
</evidence>
<keyword evidence="2 6" id="KW-0812">Transmembrane</keyword>
<evidence type="ECO:0000256" key="5">
    <source>
        <dbReference type="SAM" id="MobiDB-lite"/>
    </source>
</evidence>
<dbReference type="InterPro" id="IPR052954">
    <property type="entry name" value="GPCR-Ligand_Int"/>
</dbReference>
<keyword evidence="3 6" id="KW-1133">Transmembrane helix</keyword>
<protein>
    <submittedName>
        <fullName evidence="8">7 transmembrane receptor (Rhodopsin family) domain-containing protein</fullName>
    </submittedName>
</protein>
<dbReference type="SUPFAM" id="SSF81321">
    <property type="entry name" value="Family A G protein-coupled receptor-like"/>
    <property type="match status" value="1"/>
</dbReference>
<evidence type="ECO:0000256" key="3">
    <source>
        <dbReference type="ARBA" id="ARBA00022989"/>
    </source>
</evidence>
<evidence type="ECO:0000313" key="9">
    <source>
        <dbReference type="Proteomes" id="UP001201812"/>
    </source>
</evidence>
<sequence length="495" mass="55441">MEPVPDDTMYQMTAESSNSPQSYNCNSPEPWRPLGMVLDLWVLPIVCVSGLALNLACLVVFSQRRLYNYYYIASSIASGGLTNPRSPSTSSSTTSTPNGSGRSYSRAISTTHLRPLPRKPPQKLSSVSLLLPNNSNLSRKLGVRRTPSANNTVVVVEKEESFAYTRMNCGSRGRRGRRHPLVPALILLSICDSLQLLFSLFVLYLPALHDHMEMDPYGWVAQIAYLATGTLAGGLLASNCASIWTMCYISIQRHKAIVKPLSTVSAKRSSHLPLCGIGLAAVLFNLPVWFEFNWSVAYVQNPDDPTSSTSILWHSMTLWSQSHTYRFMMHKVLYPIAVYLVPLILISVLNMRILSYIASSARLQSTSVGHQRRLARERRSVWLLISIVLMFFVCHTGGLVIRLFDFSEYGNAPCFVFAKDFVNFMFNINSFANPMLYFFFTKQFKDLRTTWSAKSKISVSNGNHSPRNTSTPKMAKRLLGKLSSRGNGTEREDLT</sequence>
<feature type="transmembrane region" description="Helical" evidence="6">
    <location>
        <begin position="181"/>
        <end position="205"/>
    </location>
</feature>
<dbReference type="Gene3D" id="1.20.1070.10">
    <property type="entry name" value="Rhodopsin 7-helix transmembrane proteins"/>
    <property type="match status" value="1"/>
</dbReference>
<proteinExistence type="predicted"/>
<organism evidence="8 9">
    <name type="scientific">Ditylenchus destructor</name>
    <dbReference type="NCBI Taxonomy" id="166010"/>
    <lineage>
        <taxon>Eukaryota</taxon>
        <taxon>Metazoa</taxon>
        <taxon>Ecdysozoa</taxon>
        <taxon>Nematoda</taxon>
        <taxon>Chromadorea</taxon>
        <taxon>Rhabditida</taxon>
        <taxon>Tylenchina</taxon>
        <taxon>Tylenchomorpha</taxon>
        <taxon>Sphaerularioidea</taxon>
        <taxon>Anguinidae</taxon>
        <taxon>Anguininae</taxon>
        <taxon>Ditylenchus</taxon>
    </lineage>
</organism>
<gene>
    <name evidence="8" type="ORF">DdX_10640</name>
</gene>
<dbReference type="PANTHER" id="PTHR46641">
    <property type="entry name" value="FMRFAMIDE RECEPTOR-RELATED"/>
    <property type="match status" value="1"/>
</dbReference>
<dbReference type="PROSITE" id="PS50262">
    <property type="entry name" value="G_PROTEIN_RECEP_F1_2"/>
    <property type="match status" value="1"/>
</dbReference>
<dbReference type="GO" id="GO:0016020">
    <property type="term" value="C:membrane"/>
    <property type="evidence" value="ECO:0007669"/>
    <property type="project" value="UniProtKB-SubCell"/>
</dbReference>
<feature type="transmembrane region" description="Helical" evidence="6">
    <location>
        <begin position="225"/>
        <end position="251"/>
    </location>
</feature>
<dbReference type="Proteomes" id="UP001201812">
    <property type="component" value="Unassembled WGS sequence"/>
</dbReference>
<accession>A0AAD4N0C9</accession>
<keyword evidence="8" id="KW-0675">Receptor</keyword>
<feature type="transmembrane region" description="Helical" evidence="6">
    <location>
        <begin position="272"/>
        <end position="290"/>
    </location>
</feature>